<evidence type="ECO:0000256" key="1">
    <source>
        <dbReference type="SAM" id="MobiDB-lite"/>
    </source>
</evidence>
<dbReference type="Proteomes" id="UP000677082">
    <property type="component" value="Unassembled WGS sequence"/>
</dbReference>
<evidence type="ECO:0000313" key="4">
    <source>
        <dbReference type="Proteomes" id="UP000677082"/>
    </source>
</evidence>
<reference evidence="3 4" key="1">
    <citation type="submission" date="2021-03" db="EMBL/GenBank/DDBJ databases">
        <title>Whole genome shotgun sequence of Actinoplanes toevensis NBRC 105298.</title>
        <authorList>
            <person name="Komaki H."/>
            <person name="Tamura T."/>
        </authorList>
    </citation>
    <scope>NUCLEOTIDE SEQUENCE [LARGE SCALE GENOMIC DNA]</scope>
    <source>
        <strain evidence="3 4">NBRC 105298</strain>
    </source>
</reference>
<protein>
    <recommendedName>
        <fullName evidence="5">Lipoprotein</fullName>
    </recommendedName>
</protein>
<name>A0A919WDV0_9ACTN</name>
<sequence length="287" mass="30082">MAGTPWTLPLTSTVTVAVLVVLAACDTAPPGPVTGTTPAPAPSAAETSGAATVVPVTAQTGPADLLIRTDDLPKGVPEQAQIFEGGDRRCPEPAGGRPRVVVTYPEQEIPAEVGLCFDGFDPEAPLEVTVTPPAGAPVRSAADPPHGEGDLFYLLFPLLPGAPEGDYRVTAAQGGRTATGELTARLANEARVLFTGPDGAGIHLLLGGFPPRRDTTLHLYGPPDEPVARRYDPYRTSFRVAVDAQGEAHYVIPVRPESADRCFRILGDDLPTPKGDRGTNAFCLRPR</sequence>
<feature type="chain" id="PRO_5037801115" description="Lipoprotein" evidence="2">
    <location>
        <begin position="24"/>
        <end position="287"/>
    </location>
</feature>
<dbReference type="EMBL" id="BOQN01000242">
    <property type="protein sequence ID" value="GIM98327.1"/>
    <property type="molecule type" value="Genomic_DNA"/>
</dbReference>
<dbReference type="AlphaFoldDB" id="A0A919WDV0"/>
<feature type="region of interest" description="Disordered" evidence="1">
    <location>
        <begin position="29"/>
        <end position="50"/>
    </location>
</feature>
<evidence type="ECO:0000256" key="2">
    <source>
        <dbReference type="SAM" id="SignalP"/>
    </source>
</evidence>
<feature type="signal peptide" evidence="2">
    <location>
        <begin position="1"/>
        <end position="23"/>
    </location>
</feature>
<keyword evidence="4" id="KW-1185">Reference proteome</keyword>
<comment type="caution">
    <text evidence="3">The sequence shown here is derived from an EMBL/GenBank/DDBJ whole genome shotgun (WGS) entry which is preliminary data.</text>
</comment>
<keyword evidence="2" id="KW-0732">Signal</keyword>
<accession>A0A919WDV0</accession>
<dbReference type="RefSeq" id="WP_213013965.1">
    <property type="nucleotide sequence ID" value="NZ_BOQN01000242.1"/>
</dbReference>
<proteinExistence type="predicted"/>
<evidence type="ECO:0000313" key="3">
    <source>
        <dbReference type="EMBL" id="GIM98327.1"/>
    </source>
</evidence>
<organism evidence="3 4">
    <name type="scientific">Paractinoplanes toevensis</name>
    <dbReference type="NCBI Taxonomy" id="571911"/>
    <lineage>
        <taxon>Bacteria</taxon>
        <taxon>Bacillati</taxon>
        <taxon>Actinomycetota</taxon>
        <taxon>Actinomycetes</taxon>
        <taxon>Micromonosporales</taxon>
        <taxon>Micromonosporaceae</taxon>
        <taxon>Paractinoplanes</taxon>
    </lineage>
</organism>
<evidence type="ECO:0008006" key="5">
    <source>
        <dbReference type="Google" id="ProtNLM"/>
    </source>
</evidence>
<gene>
    <name evidence="3" type="ORF">Ato02nite_101200</name>
</gene>